<protein>
    <submittedName>
        <fullName evidence="2">Uncharacterized protein</fullName>
    </submittedName>
</protein>
<keyword evidence="1" id="KW-1185">Reference proteome</keyword>
<dbReference type="Proteomes" id="UP000095281">
    <property type="component" value="Unplaced"/>
</dbReference>
<evidence type="ECO:0000313" key="2">
    <source>
        <dbReference type="WBParaSite" id="MhA1_Contig70.frz3.gene21"/>
    </source>
</evidence>
<accession>A0A1I8BVK2</accession>
<sequence>MRTLCRILSPAYKATIFVQNRKAGIAGILPLFSLLERKMLSSEWTEEDFPVVREKIAYSLQERMKEGKSFNKTQGSLTFLTNTLKFKKTDLFNTDPGYFYYTNENNSICTNKTLQTNCYNNVTSKQSIGNVVCSTNICICNYDDNYCYKGNKTALYTLNYMFYSYNGYIFINPNTGGQKLERTTGNKTFEHKSTANMNLTAGTKSYLHGKALLGNK</sequence>
<reference evidence="2" key="1">
    <citation type="submission" date="2016-11" db="UniProtKB">
        <authorList>
            <consortium name="WormBaseParasite"/>
        </authorList>
    </citation>
    <scope>IDENTIFICATION</scope>
</reference>
<dbReference type="WBParaSite" id="MhA1_Contig70.frz3.gene21">
    <property type="protein sequence ID" value="MhA1_Contig70.frz3.gene21"/>
    <property type="gene ID" value="MhA1_Contig70.frz3.gene21"/>
</dbReference>
<evidence type="ECO:0000313" key="1">
    <source>
        <dbReference type="Proteomes" id="UP000095281"/>
    </source>
</evidence>
<proteinExistence type="predicted"/>
<organism evidence="1 2">
    <name type="scientific">Meloidogyne hapla</name>
    <name type="common">Root-knot nematode worm</name>
    <dbReference type="NCBI Taxonomy" id="6305"/>
    <lineage>
        <taxon>Eukaryota</taxon>
        <taxon>Metazoa</taxon>
        <taxon>Ecdysozoa</taxon>
        <taxon>Nematoda</taxon>
        <taxon>Chromadorea</taxon>
        <taxon>Rhabditida</taxon>
        <taxon>Tylenchina</taxon>
        <taxon>Tylenchomorpha</taxon>
        <taxon>Tylenchoidea</taxon>
        <taxon>Meloidogynidae</taxon>
        <taxon>Meloidogyninae</taxon>
        <taxon>Meloidogyne</taxon>
    </lineage>
</organism>
<dbReference type="AlphaFoldDB" id="A0A1I8BVK2"/>
<name>A0A1I8BVK2_MELHA</name>